<dbReference type="GO" id="GO:0003677">
    <property type="term" value="F:DNA binding"/>
    <property type="evidence" value="ECO:0007669"/>
    <property type="project" value="UniProtKB-KW"/>
</dbReference>
<dbReference type="PANTHER" id="PTHR47964:SF1">
    <property type="entry name" value="ATP-DEPENDENT DNA HELICASE HOMOLOG RECG, CHLOROPLASTIC"/>
    <property type="match status" value="1"/>
</dbReference>
<comment type="caution">
    <text evidence="11">The sequence shown here is derived from an EMBL/GenBank/DDBJ whole genome shotgun (WGS) entry which is preliminary data.</text>
</comment>
<keyword evidence="1" id="KW-0547">Nucleotide-binding</keyword>
<evidence type="ECO:0000256" key="8">
    <source>
        <dbReference type="ARBA" id="ARBA00049819"/>
    </source>
</evidence>
<evidence type="ECO:0000256" key="6">
    <source>
        <dbReference type="ARBA" id="ARBA00023125"/>
    </source>
</evidence>
<keyword evidence="4 11" id="KW-0347">Helicase</keyword>
<organism evidence="11 12">
    <name type="scientific">SAR86 cluster bacterium</name>
    <dbReference type="NCBI Taxonomy" id="2030880"/>
    <lineage>
        <taxon>Bacteria</taxon>
        <taxon>Pseudomonadati</taxon>
        <taxon>Pseudomonadota</taxon>
        <taxon>Gammaproteobacteria</taxon>
        <taxon>SAR86 cluster</taxon>
    </lineage>
</organism>
<dbReference type="InterPro" id="IPR047112">
    <property type="entry name" value="RecG/Mfd"/>
</dbReference>
<dbReference type="Gene3D" id="2.40.50.140">
    <property type="entry name" value="Nucleic acid-binding proteins"/>
    <property type="match status" value="1"/>
</dbReference>
<gene>
    <name evidence="11" type="primary">recG</name>
    <name evidence="11" type="ORF">ISQ63_01535</name>
</gene>
<evidence type="ECO:0000256" key="2">
    <source>
        <dbReference type="ARBA" id="ARBA00022763"/>
    </source>
</evidence>
<dbReference type="GO" id="GO:0003678">
    <property type="term" value="F:DNA helicase activity"/>
    <property type="evidence" value="ECO:0007669"/>
    <property type="project" value="TreeGrafter"/>
</dbReference>
<dbReference type="PROSITE" id="PS51194">
    <property type="entry name" value="HELICASE_CTER"/>
    <property type="match status" value="1"/>
</dbReference>
<dbReference type="Pfam" id="PF00271">
    <property type="entry name" value="Helicase_C"/>
    <property type="match status" value="1"/>
</dbReference>
<dbReference type="AlphaFoldDB" id="A0A937LFI3"/>
<evidence type="ECO:0000313" key="12">
    <source>
        <dbReference type="Proteomes" id="UP000744438"/>
    </source>
</evidence>
<dbReference type="NCBIfam" id="NF008163">
    <property type="entry name" value="PRK10917.1-1"/>
    <property type="match status" value="1"/>
</dbReference>
<dbReference type="Pfam" id="PF00270">
    <property type="entry name" value="DEAD"/>
    <property type="match status" value="1"/>
</dbReference>
<reference evidence="11" key="1">
    <citation type="submission" date="2020-10" db="EMBL/GenBank/DDBJ databases">
        <title>Microbiome of the Black Sea water column analyzed by genome centric metagenomics.</title>
        <authorList>
            <person name="Cabello-Yeves P.J."/>
            <person name="Callieri C."/>
            <person name="Picazo A."/>
            <person name="Mehrshad M."/>
            <person name="Haro-Moreno J.M."/>
            <person name="Roda-Garcia J."/>
            <person name="Dzembekova N."/>
            <person name="Slabakova V."/>
            <person name="Slabakova N."/>
            <person name="Moncheva S."/>
            <person name="Rodriguez-Valera F."/>
        </authorList>
    </citation>
    <scope>NUCLEOTIDE SEQUENCE</scope>
    <source>
        <strain evidence="11">BS307-5m-G49</strain>
    </source>
</reference>
<dbReference type="PANTHER" id="PTHR47964">
    <property type="entry name" value="ATP-DEPENDENT DNA HELICASE HOMOLOG RECG, CHLOROPLASTIC"/>
    <property type="match status" value="1"/>
</dbReference>
<proteinExistence type="predicted"/>
<evidence type="ECO:0000256" key="3">
    <source>
        <dbReference type="ARBA" id="ARBA00022801"/>
    </source>
</evidence>
<keyword evidence="2" id="KW-0227">DNA damage</keyword>
<protein>
    <recommendedName>
        <fullName evidence="8">Probable DNA 3'-5' helicase RecG</fullName>
    </recommendedName>
</protein>
<dbReference type="InterPro" id="IPR012340">
    <property type="entry name" value="NA-bd_OB-fold"/>
</dbReference>
<dbReference type="InterPro" id="IPR001650">
    <property type="entry name" value="Helicase_C-like"/>
</dbReference>
<evidence type="ECO:0000256" key="4">
    <source>
        <dbReference type="ARBA" id="ARBA00022806"/>
    </source>
</evidence>
<dbReference type="InterPro" id="IPR033454">
    <property type="entry name" value="RecG_wedge"/>
</dbReference>
<dbReference type="SUPFAM" id="SSF50249">
    <property type="entry name" value="Nucleic acid-binding proteins"/>
    <property type="match status" value="1"/>
</dbReference>
<dbReference type="InterPro" id="IPR011545">
    <property type="entry name" value="DEAD/DEAH_box_helicase_dom"/>
</dbReference>
<dbReference type="InterPro" id="IPR045562">
    <property type="entry name" value="RecG_dom3_C"/>
</dbReference>
<dbReference type="Gene3D" id="3.40.50.300">
    <property type="entry name" value="P-loop containing nucleotide triphosphate hydrolases"/>
    <property type="match status" value="2"/>
</dbReference>
<feature type="domain" description="Helicase ATP-binding" evidence="9">
    <location>
        <begin position="287"/>
        <end position="451"/>
    </location>
</feature>
<evidence type="ECO:0000259" key="10">
    <source>
        <dbReference type="PROSITE" id="PS51194"/>
    </source>
</evidence>
<evidence type="ECO:0000256" key="1">
    <source>
        <dbReference type="ARBA" id="ARBA00022741"/>
    </source>
</evidence>
<dbReference type="InterPro" id="IPR027417">
    <property type="entry name" value="P-loop_NTPase"/>
</dbReference>
<evidence type="ECO:0000259" key="9">
    <source>
        <dbReference type="PROSITE" id="PS51192"/>
    </source>
</evidence>
<dbReference type="CDD" id="cd17992">
    <property type="entry name" value="DEXHc_RecG"/>
    <property type="match status" value="1"/>
</dbReference>
<feature type="domain" description="Helicase C-terminal" evidence="10">
    <location>
        <begin position="473"/>
        <end position="631"/>
    </location>
</feature>
<dbReference type="SMART" id="SM00490">
    <property type="entry name" value="HELICc"/>
    <property type="match status" value="1"/>
</dbReference>
<evidence type="ECO:0000256" key="5">
    <source>
        <dbReference type="ARBA" id="ARBA00022840"/>
    </source>
</evidence>
<keyword evidence="6" id="KW-0238">DNA-binding</keyword>
<dbReference type="Pfam" id="PF17191">
    <property type="entry name" value="RecG_wedge"/>
    <property type="match status" value="1"/>
</dbReference>
<dbReference type="PROSITE" id="PS51192">
    <property type="entry name" value="HELICASE_ATP_BIND_1"/>
    <property type="match status" value="1"/>
</dbReference>
<dbReference type="SUPFAM" id="SSF52540">
    <property type="entry name" value="P-loop containing nucleoside triphosphate hydrolases"/>
    <property type="match status" value="1"/>
</dbReference>
<keyword evidence="5" id="KW-0067">ATP-binding</keyword>
<dbReference type="GO" id="GO:0016787">
    <property type="term" value="F:hydrolase activity"/>
    <property type="evidence" value="ECO:0007669"/>
    <property type="project" value="UniProtKB-KW"/>
</dbReference>
<evidence type="ECO:0000256" key="7">
    <source>
        <dbReference type="ARBA" id="ARBA00023204"/>
    </source>
</evidence>
<evidence type="ECO:0000313" key="11">
    <source>
        <dbReference type="EMBL" id="MBL6811548.1"/>
    </source>
</evidence>
<dbReference type="GO" id="GO:0005524">
    <property type="term" value="F:ATP binding"/>
    <property type="evidence" value="ECO:0007669"/>
    <property type="project" value="UniProtKB-KW"/>
</dbReference>
<dbReference type="Pfam" id="PF19833">
    <property type="entry name" value="RecG_dom3_C"/>
    <property type="match status" value="1"/>
</dbReference>
<keyword evidence="7" id="KW-0234">DNA repair</keyword>
<sequence>MKGKSLQKKISEIKGVGPKVKEELNKIGINYIQDALFLLPKKYENRTKLTSIKDLTPGEAFQFEGEILESKTIFPGRRSFMARISDGTGFLQIRLFYFSFAQAKAFKVGLHLRGYGVIRTNGSLLQVFHPSYKIFASSKRPVLDNTLTPIYSLGSTKLTQFRTRNIIKECLKEIEELNLNEKEIDSIFKQQKISSLSVKDALLQIHGPSVEDDIIKINSYKHEAQERLIVEELATNLIGVKIASEKINKLKAKQMPISIKEVQLFKENLPFKLTNAQERTIKEISDDISLAKPMRRLVQGDVGSGKTVVAAVSMYISAKNNTQSVLLCPTEVLAEQHFKNFSAWFKNSNINIELLTGKMPISKRRGIYQDLEDGVIDILIGTHAVFQDKVKMKNLGLVVVDEQQRFGVKQRFDLVKKSSDQIMPHQLFMTATPIPRTLAMTIFADLETSKIDELPPGRKPVETLVYSDKKKDEIVKRLETVCKSGNQVFWLCTMIEESENLDVQAADEAKEWIKENTNGLNIGLVHSKLSKDQRDKAIENFRSGKTDVLVCTTVIEVGMDVPNASLMVIENAERLGLSQLHQLRGRVGRKADLDAYCVLIYHGEIGEIAKARLEAMKSTNDGFEISEIDMKLRGTGEILGTKQSGGIELKISDLSRDAHLIKKAEKLVEGLNQKDEEISKILLDRWLGDKQNLIIAQ</sequence>
<dbReference type="EMBL" id="JADHQC010000004">
    <property type="protein sequence ID" value="MBL6811548.1"/>
    <property type="molecule type" value="Genomic_DNA"/>
</dbReference>
<name>A0A937LFI3_9GAMM</name>
<accession>A0A937LFI3</accession>
<dbReference type="CDD" id="cd04488">
    <property type="entry name" value="RecG_wedge_OBF"/>
    <property type="match status" value="1"/>
</dbReference>
<dbReference type="InterPro" id="IPR014001">
    <property type="entry name" value="Helicase_ATP-bd"/>
</dbReference>
<keyword evidence="3 11" id="KW-0378">Hydrolase</keyword>
<dbReference type="Proteomes" id="UP000744438">
    <property type="component" value="Unassembled WGS sequence"/>
</dbReference>
<dbReference type="GO" id="GO:0006281">
    <property type="term" value="P:DNA repair"/>
    <property type="evidence" value="ECO:0007669"/>
    <property type="project" value="UniProtKB-KW"/>
</dbReference>
<dbReference type="SMART" id="SM00487">
    <property type="entry name" value="DEXDc"/>
    <property type="match status" value="1"/>
</dbReference>